<dbReference type="Pfam" id="PF00370">
    <property type="entry name" value="FGGY_N"/>
    <property type="match status" value="1"/>
</dbReference>
<keyword evidence="2" id="KW-0808">Transferase</keyword>
<evidence type="ECO:0000259" key="5">
    <source>
        <dbReference type="Pfam" id="PF02782"/>
    </source>
</evidence>
<name>A0A316AFG0_9ACTN</name>
<dbReference type="GO" id="GO:0005975">
    <property type="term" value="P:carbohydrate metabolic process"/>
    <property type="evidence" value="ECO:0007669"/>
    <property type="project" value="InterPro"/>
</dbReference>
<protein>
    <submittedName>
        <fullName evidence="6">Gluconate kinase (FGGY family)</fullName>
    </submittedName>
</protein>
<dbReference type="Pfam" id="PF02782">
    <property type="entry name" value="FGGY_C"/>
    <property type="match status" value="1"/>
</dbReference>
<dbReference type="EMBL" id="QGDQ01000001">
    <property type="protein sequence ID" value="PWJ56483.1"/>
    <property type="molecule type" value="Genomic_DNA"/>
</dbReference>
<evidence type="ECO:0000256" key="3">
    <source>
        <dbReference type="ARBA" id="ARBA00022777"/>
    </source>
</evidence>
<evidence type="ECO:0000313" key="7">
    <source>
        <dbReference type="Proteomes" id="UP000245469"/>
    </source>
</evidence>
<dbReference type="InterPro" id="IPR018485">
    <property type="entry name" value="FGGY_C"/>
</dbReference>
<dbReference type="InterPro" id="IPR000577">
    <property type="entry name" value="Carb_kinase_FGGY"/>
</dbReference>
<dbReference type="InterPro" id="IPR018484">
    <property type="entry name" value="FGGY_N"/>
</dbReference>
<evidence type="ECO:0000313" key="6">
    <source>
        <dbReference type="EMBL" id="PWJ56483.1"/>
    </source>
</evidence>
<dbReference type="InterPro" id="IPR018483">
    <property type="entry name" value="Carb_kinase_FGGY_CS"/>
</dbReference>
<evidence type="ECO:0000256" key="1">
    <source>
        <dbReference type="ARBA" id="ARBA00009156"/>
    </source>
</evidence>
<evidence type="ECO:0000259" key="4">
    <source>
        <dbReference type="Pfam" id="PF00370"/>
    </source>
</evidence>
<dbReference type="PROSITE" id="PS00933">
    <property type="entry name" value="FGGY_KINASES_1"/>
    <property type="match status" value="1"/>
</dbReference>
<comment type="caution">
    <text evidence="6">The sequence shown here is derived from an EMBL/GenBank/DDBJ whole genome shotgun (WGS) entry which is preliminary data.</text>
</comment>
<dbReference type="CDD" id="cd07770">
    <property type="entry name" value="ASKHA_NBD_FGGY_GntK"/>
    <property type="match status" value="1"/>
</dbReference>
<dbReference type="GO" id="GO:0016773">
    <property type="term" value="F:phosphotransferase activity, alcohol group as acceptor"/>
    <property type="evidence" value="ECO:0007669"/>
    <property type="project" value="InterPro"/>
</dbReference>
<dbReference type="InterPro" id="IPR043129">
    <property type="entry name" value="ATPase_NBD"/>
</dbReference>
<dbReference type="PIRSF" id="PIRSF000538">
    <property type="entry name" value="GlpK"/>
    <property type="match status" value="1"/>
</dbReference>
<dbReference type="Gene3D" id="3.30.420.40">
    <property type="match status" value="2"/>
</dbReference>
<accession>A0A316AFG0</accession>
<gene>
    <name evidence="6" type="ORF">BXY45_101461</name>
</gene>
<dbReference type="AlphaFoldDB" id="A0A316AFG0"/>
<dbReference type="Proteomes" id="UP000245469">
    <property type="component" value="Unassembled WGS sequence"/>
</dbReference>
<dbReference type="SUPFAM" id="SSF53067">
    <property type="entry name" value="Actin-like ATPase domain"/>
    <property type="match status" value="2"/>
</dbReference>
<dbReference type="GO" id="GO:0016301">
    <property type="term" value="F:kinase activity"/>
    <property type="evidence" value="ECO:0007669"/>
    <property type="project" value="UniProtKB-KW"/>
</dbReference>
<reference evidence="6 7" key="1">
    <citation type="submission" date="2018-03" db="EMBL/GenBank/DDBJ databases">
        <title>Genomic Encyclopedia of Archaeal and Bacterial Type Strains, Phase II (KMG-II): from individual species to whole genera.</title>
        <authorList>
            <person name="Goeker M."/>
        </authorList>
    </citation>
    <scope>NUCLEOTIDE SEQUENCE [LARGE SCALE GENOMIC DNA]</scope>
    <source>
        <strain evidence="6 7">DSM 44889</strain>
    </source>
</reference>
<organism evidence="6 7">
    <name type="scientific">Quadrisphaera granulorum</name>
    <dbReference type="NCBI Taxonomy" id="317664"/>
    <lineage>
        <taxon>Bacteria</taxon>
        <taxon>Bacillati</taxon>
        <taxon>Actinomycetota</taxon>
        <taxon>Actinomycetes</taxon>
        <taxon>Kineosporiales</taxon>
        <taxon>Kineosporiaceae</taxon>
        <taxon>Quadrisphaera</taxon>
    </lineage>
</organism>
<dbReference type="InterPro" id="IPR050406">
    <property type="entry name" value="FGGY_Carb_Kinase"/>
</dbReference>
<dbReference type="PANTHER" id="PTHR43095">
    <property type="entry name" value="SUGAR KINASE"/>
    <property type="match status" value="1"/>
</dbReference>
<dbReference type="OrthoDB" id="9782710at2"/>
<sequence length="533" mass="55230">MEPAQRTPAVVGIDIGTTATKAVAFTPDGAAVASASVPYPLLVPSPGYAEQDPAVVLAAIRTATAAAVRRARRLGTVDVVGISFSSAMHSLIGVDALGAPLTPLITWADTRSAPQAEALSETPTGRRLHELTGTPVHAMSPLCKVLWFRENQPSLAEAVDRWVGVKDLLLHRWCGDWVIDHSTASGTGLMDLASLQWSPLALETAGLAERALPRLVPSTDASLRLLDDVAGDLGLDPGVSVVAGGGDGPLSNLAVGALEPGVAACSIGTSGALRLTTAAPSYDPAGRSFCYALLPGRWVIGGAINNGGAALRWAADTFAADLVEIAPELGDAPESAVTDLAARAPAGCEGLVVLPYLFSERAPHWSSLPSGACIGLRSHHRREHLVRAVLEGVCQQLALVLDALRSSGHTVTRVHATGGFAASPLWRQMLADCLGLTVTCVSAAEGSAWGAAALGLQAIGLVGSVDELPAPAVVQVVEPDPATVAVYSALRPVHEGLYRALVPLYRQLRDLETLLPSASSEAFEVEVEELQES</sequence>
<feature type="domain" description="Carbohydrate kinase FGGY N-terminal" evidence="4">
    <location>
        <begin position="10"/>
        <end position="253"/>
    </location>
</feature>
<keyword evidence="3 6" id="KW-0418">Kinase</keyword>
<proteinExistence type="inferred from homology"/>
<keyword evidence="7" id="KW-1185">Reference proteome</keyword>
<comment type="similarity">
    <text evidence="1">Belongs to the FGGY kinase family.</text>
</comment>
<feature type="domain" description="Carbohydrate kinase FGGY C-terminal" evidence="5">
    <location>
        <begin position="263"/>
        <end position="457"/>
    </location>
</feature>
<dbReference type="PANTHER" id="PTHR43095:SF2">
    <property type="entry name" value="GLUCONOKINASE"/>
    <property type="match status" value="1"/>
</dbReference>
<evidence type="ECO:0000256" key="2">
    <source>
        <dbReference type="ARBA" id="ARBA00022679"/>
    </source>
</evidence>
<dbReference type="RefSeq" id="WP_109772627.1">
    <property type="nucleotide sequence ID" value="NZ_QGDQ01000001.1"/>
</dbReference>